<proteinExistence type="predicted"/>
<evidence type="ECO:0000313" key="2">
    <source>
        <dbReference type="EMBL" id="EGA66143.1"/>
    </source>
</evidence>
<gene>
    <name evidence="2" type="ORF">VIBR0546_00220</name>
</gene>
<keyword evidence="1" id="KW-1133">Transmembrane helix</keyword>
<accession>E8LSV0</accession>
<reference evidence="2 3" key="1">
    <citation type="journal article" date="2012" name="Int. J. Syst. Evol. Microbiol.">
        <title>Vibrio caribbeanicus sp. nov., isolated from the marine sponge Scleritoderma cyanea.</title>
        <authorList>
            <person name="Hoffmann M."/>
            <person name="Monday S.R."/>
            <person name="Allard M.W."/>
            <person name="Strain E.A."/>
            <person name="Whittaker P."/>
            <person name="Naum M."/>
            <person name="McCarthy P.J."/>
            <person name="Lopez J.V."/>
            <person name="Fischer M."/>
            <person name="Brown E.W."/>
        </authorList>
    </citation>
    <scope>NUCLEOTIDE SEQUENCE [LARGE SCALE GENOMIC DNA]</scope>
    <source>
        <strain evidence="2 3">LMG 20546</strain>
    </source>
</reference>
<evidence type="ECO:0000256" key="1">
    <source>
        <dbReference type="SAM" id="Phobius"/>
    </source>
</evidence>
<dbReference type="OrthoDB" id="5917376at2"/>
<name>E8LSV0_9VIBR</name>
<keyword evidence="1" id="KW-0472">Membrane</keyword>
<keyword evidence="1" id="KW-0812">Transmembrane</keyword>
<feature type="transmembrane region" description="Helical" evidence="1">
    <location>
        <begin position="12"/>
        <end position="30"/>
    </location>
</feature>
<dbReference type="Proteomes" id="UP000004371">
    <property type="component" value="Unassembled WGS sequence"/>
</dbReference>
<dbReference type="AlphaFoldDB" id="E8LSV0"/>
<keyword evidence="3" id="KW-1185">Reference proteome</keyword>
<comment type="caution">
    <text evidence="2">The sequence shown here is derived from an EMBL/GenBank/DDBJ whole genome shotgun (WGS) entry which is preliminary data.</text>
</comment>
<dbReference type="eggNOG" id="ENOG5031NTM">
    <property type="taxonomic scope" value="Bacteria"/>
</dbReference>
<organism evidence="2 3">
    <name type="scientific">Vibrio brasiliensis LMG 20546</name>
    <dbReference type="NCBI Taxonomy" id="945543"/>
    <lineage>
        <taxon>Bacteria</taxon>
        <taxon>Pseudomonadati</taxon>
        <taxon>Pseudomonadota</taxon>
        <taxon>Gammaproteobacteria</taxon>
        <taxon>Vibrionales</taxon>
        <taxon>Vibrionaceae</taxon>
        <taxon>Vibrio</taxon>
        <taxon>Vibrio oreintalis group</taxon>
    </lineage>
</organism>
<dbReference type="STRING" id="945543.VIBR0546_00220"/>
<dbReference type="EMBL" id="AEVS01000049">
    <property type="protein sequence ID" value="EGA66143.1"/>
    <property type="molecule type" value="Genomic_DNA"/>
</dbReference>
<protein>
    <submittedName>
        <fullName evidence="2">Uncharacterized protein</fullName>
    </submittedName>
</protein>
<dbReference type="RefSeq" id="WP_006878895.1">
    <property type="nucleotide sequence ID" value="NZ_AEVS01000049.1"/>
</dbReference>
<evidence type="ECO:0000313" key="3">
    <source>
        <dbReference type="Proteomes" id="UP000004371"/>
    </source>
</evidence>
<sequence length="118" mass="13331">MAAEKLTRGRFVQIIIMLTLLITAFIWRTITFSEENKIDCSLQTNCTFTVKDIELTANRTKDGLTINKPATEWEITVEEGAAKVTENAKMWVVKTPESGSFEVTIIDESQQTLAKVKF</sequence>